<dbReference type="PROSITE" id="PS51686">
    <property type="entry name" value="SAM_MT_RSMB_NOP"/>
    <property type="match status" value="1"/>
</dbReference>
<accession>A0AA42CKG4</accession>
<evidence type="ECO:0000256" key="5">
    <source>
        <dbReference type="PROSITE-ProRule" id="PRU01023"/>
    </source>
</evidence>
<dbReference type="InterPro" id="IPR001678">
    <property type="entry name" value="MeTrfase_RsmB-F_NOP2_dom"/>
</dbReference>
<protein>
    <submittedName>
        <fullName evidence="7">RsmB/NOP family class I SAM-dependent RNA methyltransferase</fullName>
    </submittedName>
</protein>
<proteinExistence type="inferred from homology"/>
<dbReference type="InterPro" id="IPR023267">
    <property type="entry name" value="RCMT"/>
</dbReference>
<dbReference type="InterPro" id="IPR049560">
    <property type="entry name" value="MeTrfase_RsmB-F_NOP2_cat"/>
</dbReference>
<feature type="binding site" evidence="5">
    <location>
        <begin position="148"/>
        <end position="154"/>
    </location>
    <ligand>
        <name>S-adenosyl-L-methionine</name>
        <dbReference type="ChEBI" id="CHEBI:59789"/>
    </ligand>
</feature>
<organism evidence="7 8">
    <name type="scientific">Limobrevibacterium gyesilva</name>
    <dbReference type="NCBI Taxonomy" id="2991712"/>
    <lineage>
        <taxon>Bacteria</taxon>
        <taxon>Pseudomonadati</taxon>
        <taxon>Pseudomonadota</taxon>
        <taxon>Alphaproteobacteria</taxon>
        <taxon>Acetobacterales</taxon>
        <taxon>Acetobacteraceae</taxon>
        <taxon>Limobrevibacterium</taxon>
    </lineage>
</organism>
<reference evidence="7" key="2">
    <citation type="submission" date="2022-10" db="EMBL/GenBank/DDBJ databases">
        <authorList>
            <person name="Trinh H.N."/>
        </authorList>
    </citation>
    <scope>NUCLEOTIDE SEQUENCE</scope>
    <source>
        <strain evidence="7">RN2-1</strain>
    </source>
</reference>
<dbReference type="RefSeq" id="WP_264716784.1">
    <property type="nucleotide sequence ID" value="NZ_JAPDNT010000055.1"/>
</dbReference>
<dbReference type="GO" id="GO:0001510">
    <property type="term" value="P:RNA methylation"/>
    <property type="evidence" value="ECO:0007669"/>
    <property type="project" value="InterPro"/>
</dbReference>
<comment type="similarity">
    <text evidence="5">Belongs to the class I-like SAM-binding methyltransferase superfamily. RsmB/NOP family.</text>
</comment>
<feature type="domain" description="SAM-dependent MTase RsmB/NOP-type" evidence="6">
    <location>
        <begin position="48"/>
        <end position="331"/>
    </location>
</feature>
<dbReference type="Pfam" id="PF01189">
    <property type="entry name" value="Methyltr_RsmB-F"/>
    <property type="match status" value="1"/>
</dbReference>
<gene>
    <name evidence="7" type="ORF">OL599_25020</name>
</gene>
<dbReference type="AlphaFoldDB" id="A0AA42CKG4"/>
<feature type="non-terminal residue" evidence="7">
    <location>
        <position position="1"/>
    </location>
</feature>
<evidence type="ECO:0000259" key="6">
    <source>
        <dbReference type="PROSITE" id="PS51686"/>
    </source>
</evidence>
<keyword evidence="2 5" id="KW-0808">Transferase</keyword>
<feature type="binding site" evidence="5">
    <location>
        <position position="211"/>
    </location>
    <ligand>
        <name>S-adenosyl-L-methionine</name>
        <dbReference type="ChEBI" id="CHEBI:59789"/>
    </ligand>
</feature>
<evidence type="ECO:0000256" key="3">
    <source>
        <dbReference type="ARBA" id="ARBA00022691"/>
    </source>
</evidence>
<dbReference type="GO" id="GO:0008173">
    <property type="term" value="F:RNA methyltransferase activity"/>
    <property type="evidence" value="ECO:0007669"/>
    <property type="project" value="InterPro"/>
</dbReference>
<reference evidence="7" key="1">
    <citation type="submission" date="2022-09" db="EMBL/GenBank/DDBJ databases">
        <title>Rhodovastum sp. nov. RN2-1 isolated from soil in Seongnam, South Korea.</title>
        <authorList>
            <person name="Le N.T."/>
        </authorList>
    </citation>
    <scope>NUCLEOTIDE SEQUENCE</scope>
    <source>
        <strain evidence="7">RN2-1</strain>
    </source>
</reference>
<dbReference type="InterPro" id="IPR035926">
    <property type="entry name" value="NusB-like_sf"/>
</dbReference>
<evidence type="ECO:0000256" key="2">
    <source>
        <dbReference type="ARBA" id="ARBA00022679"/>
    </source>
</evidence>
<dbReference type="PRINTS" id="PR02008">
    <property type="entry name" value="RCMTFAMILY"/>
</dbReference>
<feature type="active site" description="Nucleophile" evidence="5">
    <location>
        <position position="264"/>
    </location>
</feature>
<dbReference type="EMBL" id="JAPDNT010000055">
    <property type="protein sequence ID" value="MCW3477815.1"/>
    <property type="molecule type" value="Genomic_DNA"/>
</dbReference>
<evidence type="ECO:0000256" key="1">
    <source>
        <dbReference type="ARBA" id="ARBA00022603"/>
    </source>
</evidence>
<dbReference type="SUPFAM" id="SSF48013">
    <property type="entry name" value="NusB-like"/>
    <property type="match status" value="1"/>
</dbReference>
<keyword evidence="4 5" id="KW-0694">RNA-binding</keyword>
<evidence type="ECO:0000313" key="7">
    <source>
        <dbReference type="EMBL" id="MCW3477815.1"/>
    </source>
</evidence>
<sequence>PLLLETPPHAAVATAVALARSRGLVPFCPLVNAVLRRVAAAGPAALDGLDGPRLDTPSWLWSAWGGEARAIAESHLHEAPLDLSLLPGTEAPPGGEPLPTGSWRYPSGTRVTALPGFDTGTFWVQDAAAALPARLLAAASGERVADLCAAPGGKAAQLAATGASVTAVERDPARVARLRENLARLRLPAEIVTADAAQWRPPAPLDAILLDAPCSATGTIRRHPDVLHLKRPRDIAALAAQQDALLAAASEMLRPGGRLVYAVCSLQPQEGAERMAAALARLKLRAEPFTTAEMAALPEALTPQGWVRTTPALWPERGGMDGFFVARAVRI</sequence>
<evidence type="ECO:0000313" key="8">
    <source>
        <dbReference type="Proteomes" id="UP001165679"/>
    </source>
</evidence>
<keyword evidence="1 5" id="KW-0489">Methyltransferase</keyword>
<dbReference type="Gene3D" id="1.10.940.10">
    <property type="entry name" value="NusB-like"/>
    <property type="match status" value="1"/>
</dbReference>
<dbReference type="PANTHER" id="PTHR22807">
    <property type="entry name" value="NOP2 YEAST -RELATED NOL1/NOP2/FMU SUN DOMAIN-CONTAINING"/>
    <property type="match status" value="1"/>
</dbReference>
<feature type="binding site" evidence="5">
    <location>
        <position position="195"/>
    </location>
    <ligand>
        <name>S-adenosyl-L-methionine</name>
        <dbReference type="ChEBI" id="CHEBI:59789"/>
    </ligand>
</feature>
<dbReference type="GO" id="GO:0003723">
    <property type="term" value="F:RNA binding"/>
    <property type="evidence" value="ECO:0007669"/>
    <property type="project" value="UniProtKB-UniRule"/>
</dbReference>
<feature type="binding site" evidence="5">
    <location>
        <position position="169"/>
    </location>
    <ligand>
        <name>S-adenosyl-L-methionine</name>
        <dbReference type="ChEBI" id="CHEBI:59789"/>
    </ligand>
</feature>
<keyword evidence="8" id="KW-1185">Reference proteome</keyword>
<evidence type="ECO:0000256" key="4">
    <source>
        <dbReference type="ARBA" id="ARBA00022884"/>
    </source>
</evidence>
<dbReference type="InterPro" id="IPR029063">
    <property type="entry name" value="SAM-dependent_MTases_sf"/>
</dbReference>
<name>A0AA42CKG4_9PROT</name>
<keyword evidence="3 5" id="KW-0949">S-adenosyl-L-methionine</keyword>
<dbReference type="CDD" id="cd02440">
    <property type="entry name" value="AdoMet_MTases"/>
    <property type="match status" value="1"/>
</dbReference>
<dbReference type="SUPFAM" id="SSF53335">
    <property type="entry name" value="S-adenosyl-L-methionine-dependent methyltransferases"/>
    <property type="match status" value="1"/>
</dbReference>
<comment type="caution">
    <text evidence="7">The sequence shown here is derived from an EMBL/GenBank/DDBJ whole genome shotgun (WGS) entry which is preliminary data.</text>
</comment>
<dbReference type="PANTHER" id="PTHR22807:SF61">
    <property type="entry name" value="NOL1_NOP2_SUN FAMILY PROTEIN _ ANTITERMINATION NUSB DOMAIN-CONTAINING PROTEIN"/>
    <property type="match status" value="1"/>
</dbReference>
<dbReference type="Gene3D" id="3.40.50.150">
    <property type="entry name" value="Vaccinia Virus protein VP39"/>
    <property type="match status" value="1"/>
</dbReference>
<dbReference type="Proteomes" id="UP001165679">
    <property type="component" value="Unassembled WGS sequence"/>
</dbReference>